<feature type="compositionally biased region" description="Basic and acidic residues" evidence="14">
    <location>
        <begin position="97"/>
        <end position="119"/>
    </location>
</feature>
<dbReference type="Proteomes" id="UP000663929">
    <property type="component" value="Chromosome"/>
</dbReference>
<dbReference type="GO" id="GO:0005886">
    <property type="term" value="C:plasma membrane"/>
    <property type="evidence" value="ECO:0007669"/>
    <property type="project" value="UniProtKB-SubCell"/>
</dbReference>
<reference evidence="18" key="1">
    <citation type="submission" date="2021-03" db="EMBL/GenBank/DDBJ databases">
        <title>Acanthopleuribacteraceae sp. M133.</title>
        <authorList>
            <person name="Wang G."/>
        </authorList>
    </citation>
    <scope>NUCLEOTIDE SEQUENCE</scope>
    <source>
        <strain evidence="18">M133</strain>
    </source>
</reference>
<evidence type="ECO:0000256" key="15">
    <source>
        <dbReference type="SAM" id="Phobius"/>
    </source>
</evidence>
<proteinExistence type="predicted"/>
<dbReference type="Gene3D" id="3.30.565.10">
    <property type="entry name" value="Histidine kinase-like ATPase, C-terminal domain"/>
    <property type="match status" value="1"/>
</dbReference>
<dbReference type="SUPFAM" id="SSF47384">
    <property type="entry name" value="Homodimeric domain of signal transducing histidine kinase"/>
    <property type="match status" value="1"/>
</dbReference>
<dbReference type="InterPro" id="IPR005467">
    <property type="entry name" value="His_kinase_dom"/>
</dbReference>
<keyword evidence="4" id="KW-1003">Cell membrane</keyword>
<evidence type="ECO:0000256" key="9">
    <source>
        <dbReference type="ARBA" id="ARBA00022777"/>
    </source>
</evidence>
<comment type="subcellular location">
    <subcellularLocation>
        <location evidence="2">Cell membrane</location>
        <topology evidence="2">Multi-pass membrane protein</topology>
    </subcellularLocation>
</comment>
<dbReference type="SMART" id="SM00304">
    <property type="entry name" value="HAMP"/>
    <property type="match status" value="1"/>
</dbReference>
<dbReference type="EC" id="2.7.13.3" evidence="3"/>
<feature type="compositionally biased region" description="Polar residues" evidence="14">
    <location>
        <begin position="228"/>
        <end position="237"/>
    </location>
</feature>
<protein>
    <recommendedName>
        <fullName evidence="3">histidine kinase</fullName>
        <ecNumber evidence="3">2.7.13.3</ecNumber>
    </recommendedName>
</protein>
<keyword evidence="10" id="KW-0067">ATP-binding</keyword>
<dbReference type="SMART" id="SM00388">
    <property type="entry name" value="HisKA"/>
    <property type="match status" value="1"/>
</dbReference>
<sequence>MKFKLKMVYKLFFAMLISSGAALVLMSMFMQWSLNQGFQEYLDRLDVDAERDFVNRLATEYAVHGWRRLESNRQVWHDLREGNSFGTGSGHRPPQHWFEDPTRSRADRRSGNLEPDHGWGRGPRGPRRREADAVSPQYGPRSPRDRFENDTSVTLPETNVAKVENGAHELAAKGDDSLPETKPDRAGSAGTATASGERDSGFASTSGDPRSRGGYDQGSNGVDDDSTADTTARNGAWSSDGRRAVASGRRGGRDLPPRYVLLDANHRPIAGRAINRKDLLLEPILHQGNIVGYLGIGRRENPITGNDYRFLADQYRKFYMFGGLVLVLASLVSVFLARHFSSPIKSLARAAHDLASGAYKTRVEVSRGDELGQLGQDFNHLANTLAHNQEARQRWIADISHELRTPLAVMRGELEAIQDGVRRPDDGSIKSLHNEVLCLSQIVNDLYELSLSDLGALNYKKEPLHPSEVLDQVVHLYEPRLARRELQLEYHANLGDEVEISGDHQRLTQLFSNLLENCSRYTNAGGMVRVTARMNGEEILVGIEDTPPGVPEEMLGKLFERLFRAEVSRSRKHGGAGLGLAICKNIVEAHQGSIEAKTSELGGLAVWIHFPLERWT</sequence>
<evidence type="ECO:0000256" key="8">
    <source>
        <dbReference type="ARBA" id="ARBA00022741"/>
    </source>
</evidence>
<evidence type="ECO:0000256" key="13">
    <source>
        <dbReference type="ARBA" id="ARBA00023136"/>
    </source>
</evidence>
<dbReference type="InterPro" id="IPR003660">
    <property type="entry name" value="HAMP_dom"/>
</dbReference>
<keyword evidence="19" id="KW-1185">Reference proteome</keyword>
<feature type="compositionally biased region" description="Basic and acidic residues" evidence="14">
    <location>
        <begin position="165"/>
        <end position="185"/>
    </location>
</feature>
<feature type="region of interest" description="Disordered" evidence="14">
    <location>
        <begin position="80"/>
        <end position="251"/>
    </location>
</feature>
<evidence type="ECO:0000256" key="6">
    <source>
        <dbReference type="ARBA" id="ARBA00022679"/>
    </source>
</evidence>
<keyword evidence="5" id="KW-0597">Phosphoprotein</keyword>
<dbReference type="Gene3D" id="6.10.340.10">
    <property type="match status" value="1"/>
</dbReference>
<dbReference type="SUPFAM" id="SSF55874">
    <property type="entry name" value="ATPase domain of HSP90 chaperone/DNA topoisomerase II/histidine kinase"/>
    <property type="match status" value="1"/>
</dbReference>
<dbReference type="InterPro" id="IPR003661">
    <property type="entry name" value="HisK_dim/P_dom"/>
</dbReference>
<evidence type="ECO:0000256" key="4">
    <source>
        <dbReference type="ARBA" id="ARBA00022475"/>
    </source>
</evidence>
<feature type="domain" description="Histidine kinase" evidence="16">
    <location>
        <begin position="398"/>
        <end position="614"/>
    </location>
</feature>
<keyword evidence="6" id="KW-0808">Transferase</keyword>
<dbReference type="InterPro" id="IPR003594">
    <property type="entry name" value="HATPase_dom"/>
</dbReference>
<keyword evidence="13 15" id="KW-0472">Membrane</keyword>
<dbReference type="PANTHER" id="PTHR45528">
    <property type="entry name" value="SENSOR HISTIDINE KINASE CPXA"/>
    <property type="match status" value="1"/>
</dbReference>
<evidence type="ECO:0000256" key="10">
    <source>
        <dbReference type="ARBA" id="ARBA00022840"/>
    </source>
</evidence>
<keyword evidence="12" id="KW-0902">Two-component regulatory system</keyword>
<evidence type="ECO:0000313" key="18">
    <source>
        <dbReference type="EMBL" id="QTD49215.1"/>
    </source>
</evidence>
<dbReference type="Pfam" id="PF02518">
    <property type="entry name" value="HATPase_c"/>
    <property type="match status" value="1"/>
</dbReference>
<dbReference type="InterPro" id="IPR004358">
    <property type="entry name" value="Sig_transdc_His_kin-like_C"/>
</dbReference>
<dbReference type="AlphaFoldDB" id="A0A8A4TRQ1"/>
<evidence type="ECO:0000256" key="1">
    <source>
        <dbReference type="ARBA" id="ARBA00000085"/>
    </source>
</evidence>
<dbReference type="EMBL" id="CP071793">
    <property type="protein sequence ID" value="QTD49215.1"/>
    <property type="molecule type" value="Genomic_DNA"/>
</dbReference>
<dbReference type="Gene3D" id="1.10.287.130">
    <property type="match status" value="1"/>
</dbReference>
<dbReference type="InterPro" id="IPR036097">
    <property type="entry name" value="HisK_dim/P_sf"/>
</dbReference>
<evidence type="ECO:0000256" key="2">
    <source>
        <dbReference type="ARBA" id="ARBA00004651"/>
    </source>
</evidence>
<evidence type="ECO:0000313" key="19">
    <source>
        <dbReference type="Proteomes" id="UP000663929"/>
    </source>
</evidence>
<dbReference type="InterPro" id="IPR050398">
    <property type="entry name" value="HssS/ArlS-like"/>
</dbReference>
<feature type="transmembrane region" description="Helical" evidence="15">
    <location>
        <begin position="318"/>
        <end position="337"/>
    </location>
</feature>
<dbReference type="PRINTS" id="PR00344">
    <property type="entry name" value="BCTRLSENSOR"/>
</dbReference>
<organism evidence="18 19">
    <name type="scientific">Sulfidibacter corallicola</name>
    <dbReference type="NCBI Taxonomy" id="2818388"/>
    <lineage>
        <taxon>Bacteria</taxon>
        <taxon>Pseudomonadati</taxon>
        <taxon>Acidobacteriota</taxon>
        <taxon>Holophagae</taxon>
        <taxon>Acanthopleuribacterales</taxon>
        <taxon>Acanthopleuribacteraceae</taxon>
        <taxon>Sulfidibacter</taxon>
    </lineage>
</organism>
<keyword evidence="8" id="KW-0547">Nucleotide-binding</keyword>
<dbReference type="Pfam" id="PF00512">
    <property type="entry name" value="HisKA"/>
    <property type="match status" value="1"/>
</dbReference>
<accession>A0A8A4TRQ1</accession>
<dbReference type="FunFam" id="3.30.565.10:FF:000006">
    <property type="entry name" value="Sensor histidine kinase WalK"/>
    <property type="match status" value="1"/>
</dbReference>
<feature type="domain" description="HAMP" evidence="17">
    <location>
        <begin position="338"/>
        <end position="390"/>
    </location>
</feature>
<evidence type="ECO:0000256" key="7">
    <source>
        <dbReference type="ARBA" id="ARBA00022692"/>
    </source>
</evidence>
<gene>
    <name evidence="18" type="ORF">J3U87_26825</name>
</gene>
<dbReference type="KEGG" id="scor:J3U87_26825"/>
<keyword evidence="9" id="KW-0418">Kinase</keyword>
<dbReference type="PROSITE" id="PS50109">
    <property type="entry name" value="HIS_KIN"/>
    <property type="match status" value="1"/>
</dbReference>
<evidence type="ECO:0000256" key="5">
    <source>
        <dbReference type="ARBA" id="ARBA00022553"/>
    </source>
</evidence>
<dbReference type="SMART" id="SM00387">
    <property type="entry name" value="HATPase_c"/>
    <property type="match status" value="1"/>
</dbReference>
<keyword evidence="11 15" id="KW-1133">Transmembrane helix</keyword>
<dbReference type="SUPFAM" id="SSF158472">
    <property type="entry name" value="HAMP domain-like"/>
    <property type="match status" value="1"/>
</dbReference>
<dbReference type="PROSITE" id="PS50885">
    <property type="entry name" value="HAMP"/>
    <property type="match status" value="1"/>
</dbReference>
<feature type="compositionally biased region" description="Low complexity" evidence="14">
    <location>
        <begin position="186"/>
        <end position="195"/>
    </location>
</feature>
<evidence type="ECO:0000259" key="16">
    <source>
        <dbReference type="PROSITE" id="PS50109"/>
    </source>
</evidence>
<keyword evidence="7 15" id="KW-0812">Transmembrane</keyword>
<evidence type="ECO:0000256" key="11">
    <source>
        <dbReference type="ARBA" id="ARBA00022989"/>
    </source>
</evidence>
<dbReference type="GO" id="GO:0000155">
    <property type="term" value="F:phosphorelay sensor kinase activity"/>
    <property type="evidence" value="ECO:0007669"/>
    <property type="project" value="InterPro"/>
</dbReference>
<dbReference type="CDD" id="cd00082">
    <property type="entry name" value="HisKA"/>
    <property type="match status" value="1"/>
</dbReference>
<dbReference type="RefSeq" id="WP_237378858.1">
    <property type="nucleotide sequence ID" value="NZ_CP071793.1"/>
</dbReference>
<dbReference type="CDD" id="cd06225">
    <property type="entry name" value="HAMP"/>
    <property type="match status" value="1"/>
</dbReference>
<dbReference type="Pfam" id="PF00672">
    <property type="entry name" value="HAMP"/>
    <property type="match status" value="1"/>
</dbReference>
<feature type="transmembrane region" description="Helical" evidence="15">
    <location>
        <begin position="12"/>
        <end position="34"/>
    </location>
</feature>
<dbReference type="PANTHER" id="PTHR45528:SF1">
    <property type="entry name" value="SENSOR HISTIDINE KINASE CPXA"/>
    <property type="match status" value="1"/>
</dbReference>
<dbReference type="GO" id="GO:0005524">
    <property type="term" value="F:ATP binding"/>
    <property type="evidence" value="ECO:0007669"/>
    <property type="project" value="UniProtKB-KW"/>
</dbReference>
<name>A0A8A4TRQ1_SULCO</name>
<evidence type="ECO:0000256" key="12">
    <source>
        <dbReference type="ARBA" id="ARBA00023012"/>
    </source>
</evidence>
<evidence type="ECO:0000256" key="3">
    <source>
        <dbReference type="ARBA" id="ARBA00012438"/>
    </source>
</evidence>
<evidence type="ECO:0000256" key="14">
    <source>
        <dbReference type="SAM" id="MobiDB-lite"/>
    </source>
</evidence>
<dbReference type="InterPro" id="IPR036890">
    <property type="entry name" value="HATPase_C_sf"/>
</dbReference>
<comment type="catalytic activity">
    <reaction evidence="1">
        <text>ATP + protein L-histidine = ADP + protein N-phospho-L-histidine.</text>
        <dbReference type="EC" id="2.7.13.3"/>
    </reaction>
</comment>
<evidence type="ECO:0000259" key="17">
    <source>
        <dbReference type="PROSITE" id="PS50885"/>
    </source>
</evidence>